<gene>
    <name evidence="3" type="ORF">J0383_19480</name>
</gene>
<dbReference type="PANTHER" id="PTHR44520:SF2">
    <property type="entry name" value="RESPONSE REGULATOR RCP1"/>
    <property type="match status" value="1"/>
</dbReference>
<feature type="modified residue" description="4-aspartylphosphate" evidence="1">
    <location>
        <position position="57"/>
    </location>
</feature>
<reference evidence="3 4" key="1">
    <citation type="submission" date="2021-03" db="EMBL/GenBank/DDBJ databases">
        <title>Flavobacterium kribbensis sp. nov, an endophytic bacteria, isolated from soybean.</title>
        <authorList>
            <person name="Lee J."/>
            <person name="Seo J."/>
        </authorList>
    </citation>
    <scope>NUCLEOTIDE SEQUENCE [LARGE SCALE GENOMIC DNA]</scope>
    <source>
        <strain evidence="3 4">BB8</strain>
    </source>
</reference>
<dbReference type="Proteomes" id="UP000663440">
    <property type="component" value="Chromosome"/>
</dbReference>
<dbReference type="Gene3D" id="3.40.50.2300">
    <property type="match status" value="1"/>
</dbReference>
<keyword evidence="4" id="KW-1185">Reference proteome</keyword>
<protein>
    <submittedName>
        <fullName evidence="3">Response regulator</fullName>
    </submittedName>
</protein>
<evidence type="ECO:0000256" key="1">
    <source>
        <dbReference type="PROSITE-ProRule" id="PRU00169"/>
    </source>
</evidence>
<keyword evidence="1" id="KW-0597">Phosphoprotein</keyword>
<dbReference type="EMBL" id="CP071448">
    <property type="protein sequence ID" value="QSW88423.1"/>
    <property type="molecule type" value="Genomic_DNA"/>
</dbReference>
<organism evidence="3 4">
    <name type="scientific">Flavobacterium endoglycinae</name>
    <dbReference type="NCBI Taxonomy" id="2816357"/>
    <lineage>
        <taxon>Bacteria</taxon>
        <taxon>Pseudomonadati</taxon>
        <taxon>Bacteroidota</taxon>
        <taxon>Flavobacteriia</taxon>
        <taxon>Flavobacteriales</taxon>
        <taxon>Flavobacteriaceae</taxon>
        <taxon>Flavobacterium</taxon>
    </lineage>
</organism>
<dbReference type="InterPro" id="IPR052893">
    <property type="entry name" value="TCS_response_regulator"/>
</dbReference>
<proteinExistence type="predicted"/>
<dbReference type="PROSITE" id="PS50110">
    <property type="entry name" value="RESPONSE_REGULATORY"/>
    <property type="match status" value="1"/>
</dbReference>
<evidence type="ECO:0000313" key="4">
    <source>
        <dbReference type="Proteomes" id="UP000663440"/>
    </source>
</evidence>
<sequence>MTYTNILQIDDDADDCDFFMEALHAVSNADYTAERNPVEALHKLIRKELQPDLIFLDLNMPIMSGFELLAELKRQDSTSSIPVIIFSTSQMQENKNKAARFGAAGYICKPSDFNEMKTILKNFTV</sequence>
<dbReference type="InterPro" id="IPR001789">
    <property type="entry name" value="Sig_transdc_resp-reg_receiver"/>
</dbReference>
<name>A0ABX7QCQ9_9FLAO</name>
<dbReference type="PANTHER" id="PTHR44520">
    <property type="entry name" value="RESPONSE REGULATOR RCP1-RELATED"/>
    <property type="match status" value="1"/>
</dbReference>
<evidence type="ECO:0000259" key="2">
    <source>
        <dbReference type="PROSITE" id="PS50110"/>
    </source>
</evidence>
<evidence type="ECO:0000313" key="3">
    <source>
        <dbReference type="EMBL" id="QSW88423.1"/>
    </source>
</evidence>
<accession>A0ABX7QCQ9</accession>
<dbReference type="Pfam" id="PF00072">
    <property type="entry name" value="Response_reg"/>
    <property type="match status" value="1"/>
</dbReference>
<dbReference type="InterPro" id="IPR011006">
    <property type="entry name" value="CheY-like_superfamily"/>
</dbReference>
<dbReference type="SUPFAM" id="SSF52172">
    <property type="entry name" value="CheY-like"/>
    <property type="match status" value="1"/>
</dbReference>
<dbReference type="SMART" id="SM00448">
    <property type="entry name" value="REC"/>
    <property type="match status" value="1"/>
</dbReference>
<dbReference type="RefSeq" id="WP_207295626.1">
    <property type="nucleotide sequence ID" value="NZ_CP071448.1"/>
</dbReference>
<feature type="domain" description="Response regulatory" evidence="2">
    <location>
        <begin position="5"/>
        <end position="124"/>
    </location>
</feature>